<dbReference type="InterPro" id="IPR032369">
    <property type="entry name" value="DUF4872"/>
</dbReference>
<gene>
    <name evidence="3" type="ORF">ACFQHK_13290</name>
</gene>
<sequence>MRVPDYEHGTGRHCGSTSLRNLSRFHGWGFDEPTCFGLASGLGFTYFDLPTPPHRAFFGRPPFLERAFLETLGIGYDRRAGEDWETAWAGIKAHLDAGRPVLVFADIYHLDYFGTDTHFSPHALLAVGYEETSEDVFVHLSDSEFPEEQRVPVDSLRRALSVSSEESYPTENRYLAVTDPEVRVPVGEAVRTATESTARYMLDPQSGAYDPGGFGVHGLTGVRAFAADLPTWTELPDPRWTTRFAYQNVERRGTGGGAFRGLQRDFFRSVDHPYGEAVTEEMAAIADDWTAVGATLRDASEADDAGLERGLRAASASVEACADREAALYRSLLDV</sequence>
<dbReference type="InterPro" id="IPR026935">
    <property type="entry name" value="BtrH_N"/>
</dbReference>
<dbReference type="EMBL" id="JBHSXM010000001">
    <property type="protein sequence ID" value="MFC6837482.1"/>
    <property type="molecule type" value="Genomic_DNA"/>
</dbReference>
<accession>A0ABD5UGB3</accession>
<feature type="domain" description="Butirosin biosynthesis protein H N-terminal" evidence="1">
    <location>
        <begin position="13"/>
        <end position="138"/>
    </location>
</feature>
<organism evidence="3 4">
    <name type="scientific">Halomarina ordinaria</name>
    <dbReference type="NCBI Taxonomy" id="3033939"/>
    <lineage>
        <taxon>Archaea</taxon>
        <taxon>Methanobacteriati</taxon>
        <taxon>Methanobacteriota</taxon>
        <taxon>Stenosarchaea group</taxon>
        <taxon>Halobacteria</taxon>
        <taxon>Halobacteriales</taxon>
        <taxon>Natronomonadaceae</taxon>
        <taxon>Halomarina</taxon>
    </lineage>
</organism>
<evidence type="ECO:0000313" key="4">
    <source>
        <dbReference type="Proteomes" id="UP001596406"/>
    </source>
</evidence>
<dbReference type="RefSeq" id="WP_304449147.1">
    <property type="nucleotide sequence ID" value="NZ_JARRAH010000001.1"/>
</dbReference>
<evidence type="ECO:0000259" key="1">
    <source>
        <dbReference type="Pfam" id="PF14399"/>
    </source>
</evidence>
<dbReference type="AlphaFoldDB" id="A0ABD5UGB3"/>
<protein>
    <submittedName>
        <fullName evidence="3">BtrH N-terminal domain-containing protein</fullName>
    </submittedName>
</protein>
<feature type="domain" description="DUF4872" evidence="2">
    <location>
        <begin position="166"/>
        <end position="332"/>
    </location>
</feature>
<name>A0ABD5UGB3_9EURY</name>
<proteinExistence type="predicted"/>
<evidence type="ECO:0000313" key="3">
    <source>
        <dbReference type="EMBL" id="MFC6837482.1"/>
    </source>
</evidence>
<comment type="caution">
    <text evidence="3">The sequence shown here is derived from an EMBL/GenBank/DDBJ whole genome shotgun (WGS) entry which is preliminary data.</text>
</comment>
<dbReference type="Proteomes" id="UP001596406">
    <property type="component" value="Unassembled WGS sequence"/>
</dbReference>
<dbReference type="Pfam" id="PF16169">
    <property type="entry name" value="DUF4872"/>
    <property type="match status" value="1"/>
</dbReference>
<keyword evidence="4" id="KW-1185">Reference proteome</keyword>
<dbReference type="Pfam" id="PF14399">
    <property type="entry name" value="BtrH_N"/>
    <property type="match status" value="1"/>
</dbReference>
<reference evidence="3 4" key="1">
    <citation type="journal article" date="2019" name="Int. J. Syst. Evol. Microbiol.">
        <title>The Global Catalogue of Microorganisms (GCM) 10K type strain sequencing project: providing services to taxonomists for standard genome sequencing and annotation.</title>
        <authorList>
            <consortium name="The Broad Institute Genomics Platform"/>
            <consortium name="The Broad Institute Genome Sequencing Center for Infectious Disease"/>
            <person name="Wu L."/>
            <person name="Ma J."/>
        </authorList>
    </citation>
    <scope>NUCLEOTIDE SEQUENCE [LARGE SCALE GENOMIC DNA]</scope>
    <source>
        <strain evidence="3 4">PSRA2</strain>
    </source>
</reference>
<evidence type="ECO:0000259" key="2">
    <source>
        <dbReference type="Pfam" id="PF16169"/>
    </source>
</evidence>